<dbReference type="GO" id="GO:0005829">
    <property type="term" value="C:cytosol"/>
    <property type="evidence" value="ECO:0007669"/>
    <property type="project" value="TreeGrafter"/>
</dbReference>
<dbReference type="GO" id="GO:0016020">
    <property type="term" value="C:membrane"/>
    <property type="evidence" value="ECO:0007669"/>
    <property type="project" value="TreeGrafter"/>
</dbReference>
<dbReference type="FunFam" id="1.10.3520.10:FF:000005">
    <property type="entry name" value="Accelerated cell death 11"/>
    <property type="match status" value="1"/>
</dbReference>
<keyword evidence="3" id="KW-0445">Lipid transport</keyword>
<dbReference type="InterPro" id="IPR014830">
    <property type="entry name" value="Glycolipid_transfer_prot_dom"/>
</dbReference>
<reference evidence="5" key="1">
    <citation type="submission" date="2019-08" db="EMBL/GenBank/DDBJ databases">
        <title>Reference gene set and small RNA set construction with multiple tissues from Davidia involucrata Baill.</title>
        <authorList>
            <person name="Yang H."/>
            <person name="Zhou C."/>
            <person name="Li G."/>
            <person name="Wang J."/>
            <person name="Gao P."/>
            <person name="Wang M."/>
            <person name="Wang R."/>
            <person name="Zhao Y."/>
        </authorList>
    </citation>
    <scope>NUCLEOTIDE SEQUENCE</scope>
    <source>
        <tissue evidence="5">Mixed with DoveR01_LX</tissue>
    </source>
</reference>
<protein>
    <submittedName>
        <fullName evidence="5">Putative glycolipid transfer protein domain-containing protein 2-like</fullName>
    </submittedName>
</protein>
<evidence type="ECO:0000313" key="5">
    <source>
        <dbReference type="EMBL" id="MPA73599.1"/>
    </source>
</evidence>
<dbReference type="PANTHER" id="PTHR10219">
    <property type="entry name" value="GLYCOLIPID TRANSFER PROTEIN-RELATED"/>
    <property type="match status" value="1"/>
</dbReference>
<dbReference type="EMBL" id="GHES01043040">
    <property type="protein sequence ID" value="MPA73599.1"/>
    <property type="molecule type" value="Transcribed_RNA"/>
</dbReference>
<dbReference type="PANTHER" id="PTHR10219:SF43">
    <property type="entry name" value="GLYCOLIPID TRANSFER PROTEIN DOMAIN-CONTAINING PROTEIN"/>
    <property type="match status" value="1"/>
</dbReference>
<accession>A0A5B7BXF7</accession>
<gene>
    <name evidence="5" type="ORF">Din_043040</name>
</gene>
<organism evidence="5">
    <name type="scientific">Davidia involucrata</name>
    <name type="common">Dove tree</name>
    <dbReference type="NCBI Taxonomy" id="16924"/>
    <lineage>
        <taxon>Eukaryota</taxon>
        <taxon>Viridiplantae</taxon>
        <taxon>Streptophyta</taxon>
        <taxon>Embryophyta</taxon>
        <taxon>Tracheophyta</taxon>
        <taxon>Spermatophyta</taxon>
        <taxon>Magnoliopsida</taxon>
        <taxon>eudicotyledons</taxon>
        <taxon>Gunneridae</taxon>
        <taxon>Pentapetalae</taxon>
        <taxon>asterids</taxon>
        <taxon>Cornales</taxon>
        <taxon>Nyssaceae</taxon>
        <taxon>Davidia</taxon>
    </lineage>
</organism>
<dbReference type="Pfam" id="PF08718">
    <property type="entry name" value="GLTP"/>
    <property type="match status" value="1"/>
</dbReference>
<comment type="similarity">
    <text evidence="1">Belongs to the GLTP family.</text>
</comment>
<dbReference type="SUPFAM" id="SSF110004">
    <property type="entry name" value="Glycolipid transfer protein, GLTP"/>
    <property type="match status" value="1"/>
</dbReference>
<keyword evidence="2" id="KW-0813">Transport</keyword>
<name>A0A5B7BXF7_DAVIN</name>
<evidence type="ECO:0000256" key="3">
    <source>
        <dbReference type="ARBA" id="ARBA00023055"/>
    </source>
</evidence>
<dbReference type="InterPro" id="IPR036497">
    <property type="entry name" value="GLTP_sf"/>
</dbReference>
<dbReference type="GO" id="GO:1902387">
    <property type="term" value="F:ceramide 1-phosphate binding"/>
    <property type="evidence" value="ECO:0007669"/>
    <property type="project" value="TreeGrafter"/>
</dbReference>
<dbReference type="AlphaFoldDB" id="A0A5B7BXF7"/>
<dbReference type="GO" id="GO:1902388">
    <property type="term" value="F:ceramide 1-phosphate transfer activity"/>
    <property type="evidence" value="ECO:0007669"/>
    <property type="project" value="TreeGrafter"/>
</dbReference>
<dbReference type="Gene3D" id="1.10.3520.10">
    <property type="entry name" value="Glycolipid transfer protein"/>
    <property type="match status" value="1"/>
</dbReference>
<evidence type="ECO:0000256" key="1">
    <source>
        <dbReference type="ARBA" id="ARBA00007148"/>
    </source>
</evidence>
<evidence type="ECO:0000256" key="2">
    <source>
        <dbReference type="ARBA" id="ARBA00022448"/>
    </source>
</evidence>
<sequence>MANKQKLLTSVAQAFTDIAAAVNSPTPRVEVGRFARACHLISPLLGSLGIFKFAEKEFTAKVDDLMEAAKSIDTLESLIDRDINQNCERDSNSHSRNLVRVKRSVDMLRIMFEQILARGGNSIIGPVSTAYNQVFAPYHGWAIRIGISAALITLPTKAQLLRNLNEDEASANVQMRNFAVASASVVEYIDKLFRSRKSGNDLLGMV</sequence>
<proteinExistence type="inferred from homology"/>
<evidence type="ECO:0000259" key="4">
    <source>
        <dbReference type="Pfam" id="PF08718"/>
    </source>
</evidence>
<feature type="domain" description="Glycolipid transfer protein" evidence="4">
    <location>
        <begin position="29"/>
        <end position="166"/>
    </location>
</feature>